<evidence type="ECO:0000259" key="11">
    <source>
        <dbReference type="PROSITE" id="PS50990"/>
    </source>
</evidence>
<dbReference type="STRING" id="1178516.AWR27_14170"/>
<dbReference type="GO" id="GO:0016020">
    <property type="term" value="C:membrane"/>
    <property type="evidence" value="ECO:0007669"/>
    <property type="project" value="UniProtKB-SubCell"/>
</dbReference>
<feature type="transmembrane region" description="Helical" evidence="10">
    <location>
        <begin position="250"/>
        <end position="271"/>
    </location>
</feature>
<organism evidence="12 13">
    <name type="scientific">Spirosoma montaniterrae</name>
    <dbReference type="NCBI Taxonomy" id="1178516"/>
    <lineage>
        <taxon>Bacteria</taxon>
        <taxon>Pseudomonadati</taxon>
        <taxon>Bacteroidota</taxon>
        <taxon>Cytophagia</taxon>
        <taxon>Cytophagales</taxon>
        <taxon>Cytophagaceae</taxon>
        <taxon>Spirosoma</taxon>
    </lineage>
</organism>
<evidence type="ECO:0000256" key="4">
    <source>
        <dbReference type="ARBA" id="ARBA00022719"/>
    </source>
</evidence>
<reference evidence="12 13" key="1">
    <citation type="submission" date="2016-01" db="EMBL/GenBank/DDBJ databases">
        <authorList>
            <person name="Oliw E.H."/>
        </authorList>
    </citation>
    <scope>NUCLEOTIDE SEQUENCE [LARGE SCALE GENOMIC DNA]</scope>
    <source>
        <strain evidence="12 13">DY10</strain>
    </source>
</reference>
<evidence type="ECO:0000256" key="5">
    <source>
        <dbReference type="ARBA" id="ARBA00022989"/>
    </source>
</evidence>
<dbReference type="Gene3D" id="3.90.70.10">
    <property type="entry name" value="Cysteine proteinases"/>
    <property type="match status" value="1"/>
</dbReference>
<feature type="domain" description="Peptidase C39" evidence="11">
    <location>
        <begin position="2"/>
        <end position="118"/>
    </location>
</feature>
<dbReference type="InterPro" id="IPR038354">
    <property type="entry name" value="VKOR_sf"/>
</dbReference>
<dbReference type="InterPro" id="IPR036249">
    <property type="entry name" value="Thioredoxin-like_sf"/>
</dbReference>
<keyword evidence="9" id="KW-0676">Redox-active center</keyword>
<keyword evidence="6" id="KW-0560">Oxidoreductase</keyword>
<evidence type="ECO:0000256" key="1">
    <source>
        <dbReference type="ARBA" id="ARBA00004141"/>
    </source>
</evidence>
<evidence type="ECO:0000313" key="13">
    <source>
        <dbReference type="Proteomes" id="UP000187941"/>
    </source>
</evidence>
<keyword evidence="3 10" id="KW-0812">Transmembrane</keyword>
<keyword evidence="5 10" id="KW-1133">Transmembrane helix</keyword>
<dbReference type="KEGG" id="smon:AWR27_14170"/>
<dbReference type="InterPro" id="IPR005074">
    <property type="entry name" value="Peptidase_C39"/>
</dbReference>
<evidence type="ECO:0000256" key="9">
    <source>
        <dbReference type="ARBA" id="ARBA00023284"/>
    </source>
</evidence>
<evidence type="ECO:0000256" key="2">
    <source>
        <dbReference type="ARBA" id="ARBA00006214"/>
    </source>
</evidence>
<dbReference type="Pfam" id="PF03412">
    <property type="entry name" value="Peptidase_C39"/>
    <property type="match status" value="1"/>
</dbReference>
<accession>A0A1P9WYA2</accession>
<evidence type="ECO:0000256" key="10">
    <source>
        <dbReference type="SAM" id="Phobius"/>
    </source>
</evidence>
<dbReference type="GO" id="GO:0005524">
    <property type="term" value="F:ATP binding"/>
    <property type="evidence" value="ECO:0007669"/>
    <property type="project" value="InterPro"/>
</dbReference>
<evidence type="ECO:0000313" key="12">
    <source>
        <dbReference type="EMBL" id="AQG80366.1"/>
    </source>
</evidence>
<keyword evidence="7 10" id="KW-0472">Membrane</keyword>
<comment type="similarity">
    <text evidence="2">Belongs to the VKOR family.</text>
</comment>
<dbReference type="PROSITE" id="PS50990">
    <property type="entry name" value="PEPTIDASE_C39"/>
    <property type="match status" value="1"/>
</dbReference>
<dbReference type="GO" id="GO:0008233">
    <property type="term" value="F:peptidase activity"/>
    <property type="evidence" value="ECO:0007669"/>
    <property type="project" value="InterPro"/>
</dbReference>
<keyword evidence="13" id="KW-1185">Reference proteome</keyword>
<feature type="transmembrane region" description="Helical" evidence="10">
    <location>
        <begin position="219"/>
        <end position="244"/>
    </location>
</feature>
<dbReference type="GO" id="GO:0048038">
    <property type="term" value="F:quinone binding"/>
    <property type="evidence" value="ECO:0007669"/>
    <property type="project" value="UniProtKB-KW"/>
</dbReference>
<feature type="transmembrane region" description="Helical" evidence="10">
    <location>
        <begin position="310"/>
        <end position="328"/>
    </location>
</feature>
<feature type="transmembrane region" description="Helical" evidence="10">
    <location>
        <begin position="278"/>
        <end position="298"/>
    </location>
</feature>
<dbReference type="AlphaFoldDB" id="A0A1P9WYA2"/>
<dbReference type="CDD" id="cd02972">
    <property type="entry name" value="DsbA_family"/>
    <property type="match status" value="1"/>
</dbReference>
<feature type="transmembrane region" description="Helical" evidence="10">
    <location>
        <begin position="141"/>
        <end position="159"/>
    </location>
</feature>
<gene>
    <name evidence="12" type="ORF">AWR27_14170</name>
</gene>
<keyword evidence="8" id="KW-1015">Disulfide bond</keyword>
<dbReference type="GO" id="GO:0006508">
    <property type="term" value="P:proteolysis"/>
    <property type="evidence" value="ECO:0007669"/>
    <property type="project" value="InterPro"/>
</dbReference>
<dbReference type="CDD" id="cd12921">
    <property type="entry name" value="VKOR_4"/>
    <property type="match status" value="1"/>
</dbReference>
<evidence type="ECO:0000256" key="7">
    <source>
        <dbReference type="ARBA" id="ARBA00023136"/>
    </source>
</evidence>
<comment type="subcellular location">
    <subcellularLocation>
        <location evidence="1">Membrane</location>
        <topology evidence="1">Multi-pass membrane protein</topology>
    </subcellularLocation>
</comment>
<dbReference type="SUPFAM" id="SSF52833">
    <property type="entry name" value="Thioredoxin-like"/>
    <property type="match status" value="1"/>
</dbReference>
<evidence type="ECO:0000256" key="8">
    <source>
        <dbReference type="ARBA" id="ARBA00023157"/>
    </source>
</evidence>
<dbReference type="GO" id="GO:0016491">
    <property type="term" value="F:oxidoreductase activity"/>
    <property type="evidence" value="ECO:0007669"/>
    <property type="project" value="UniProtKB-KW"/>
</dbReference>
<dbReference type="InterPro" id="IPR012932">
    <property type="entry name" value="VKOR"/>
</dbReference>
<dbReference type="EMBL" id="CP014263">
    <property type="protein sequence ID" value="AQG80366.1"/>
    <property type="molecule type" value="Genomic_DNA"/>
</dbReference>
<dbReference type="Proteomes" id="UP000187941">
    <property type="component" value="Chromosome"/>
</dbReference>
<feature type="transmembrane region" description="Helical" evidence="10">
    <location>
        <begin position="165"/>
        <end position="184"/>
    </location>
</feature>
<dbReference type="Gene3D" id="1.20.1440.130">
    <property type="entry name" value="VKOR domain"/>
    <property type="match status" value="1"/>
</dbReference>
<evidence type="ECO:0000256" key="3">
    <source>
        <dbReference type="ARBA" id="ARBA00022692"/>
    </source>
</evidence>
<sequence>MQLYATVERLLQGLRVPVTRQTIRRTLETHPTLPSLSSLTDALSEWGVETMAVRLSDHHLMEVSYPFLAHTGTGDDTDYVVVERVQHDTISYFHPVRGVVQEPLTVFRKQWQGIGLLTEANEASGEYQYAAKRQAEVRASYRKPFLLASLTVLGLAVVLQAPSWSWLALLIANMAGLLVCVALWSEEANQGAFTYLKKLCGLSPKTDCHQVVNSPAGKLFGWIGMADIGLVYFGSSVLALAWGGLAAQHALLWLTAAALPYTIFSVGYQAFVLRKWCTLCLIVQATLWITFGLHIGATGGFMTTQLTAESILPIIAAFALVGAIWVFLKPLLTNAPVVRQVESALARFKRNELLFVNLLENQPVVAIDELPAELIAGNRDAPITLTVVSNPFCGPCADAHNVVEKILAVYPEDVRVIERFAGNSRDESSETNYVARHLIGLSGQAILPEALHDWYTHKDFARLQARYPANPAIDATTVHHQHMVWCDAVKVEYTPSVFINGRLLPDLFTINDLLVHLRHVISRQEATHALAD</sequence>
<keyword evidence="4" id="KW-0874">Quinone</keyword>
<protein>
    <recommendedName>
        <fullName evidence="11">Peptidase C39 domain-containing protein</fullName>
    </recommendedName>
</protein>
<proteinExistence type="inferred from homology"/>
<evidence type="ECO:0000256" key="6">
    <source>
        <dbReference type="ARBA" id="ARBA00023002"/>
    </source>
</evidence>
<dbReference type="Pfam" id="PF07884">
    <property type="entry name" value="VKOR"/>
    <property type="match status" value="1"/>
</dbReference>
<dbReference type="InterPro" id="IPR012336">
    <property type="entry name" value="Thioredoxin-like_fold"/>
</dbReference>
<dbReference type="Pfam" id="PF13462">
    <property type="entry name" value="Thioredoxin_4"/>
    <property type="match status" value="1"/>
</dbReference>
<name>A0A1P9WYA2_9BACT</name>
<dbReference type="Gene3D" id="3.40.30.10">
    <property type="entry name" value="Glutaredoxin"/>
    <property type="match status" value="1"/>
</dbReference>